<name>A0A5J4ZH63_9ASTE</name>
<dbReference type="GO" id="GO:0005737">
    <property type="term" value="C:cytoplasm"/>
    <property type="evidence" value="ECO:0007669"/>
    <property type="project" value="TreeGrafter"/>
</dbReference>
<keyword evidence="2" id="KW-0378">Hydrolase</keyword>
<dbReference type="CDD" id="cd06141">
    <property type="entry name" value="WRN_exo"/>
    <property type="match status" value="1"/>
</dbReference>
<dbReference type="InterPro" id="IPR051132">
    <property type="entry name" value="3-5_Exonuclease_domain"/>
</dbReference>
<keyword evidence="5" id="KW-1185">Reference proteome</keyword>
<sequence>MTISIIDHELPFLSHDLYDVTFYDDEIETLVTHCPSMVKAWIRNTEILNRRRLHRLIVGLDVEWRPSFSRRVENPVAILQLCVGHSCLIFQLLYARRIPQLLTDFLQNPNYTFVGVGIDGDVNRLSDDYDLEVSNTVDLRGLAARELGVRELRRAGLKELAREVLGKELKKPMNVTLSKWDEAWLSDAQVALAAEPVCFLALQKLSDSEHY</sequence>
<protein>
    <recommendedName>
        <fullName evidence="3">3'-5' exonuclease domain-containing protein</fullName>
    </recommendedName>
</protein>
<dbReference type="GO" id="GO:0003676">
    <property type="term" value="F:nucleic acid binding"/>
    <property type="evidence" value="ECO:0007669"/>
    <property type="project" value="InterPro"/>
</dbReference>
<dbReference type="FunFam" id="3.30.420.10:FF:000054">
    <property type="entry name" value="Werner Syndrome-like exonuclease"/>
    <property type="match status" value="1"/>
</dbReference>
<dbReference type="Proteomes" id="UP000325577">
    <property type="component" value="Linkage Group LG8"/>
</dbReference>
<evidence type="ECO:0000313" key="4">
    <source>
        <dbReference type="EMBL" id="KAA8517379.1"/>
    </source>
</evidence>
<evidence type="ECO:0000256" key="1">
    <source>
        <dbReference type="ARBA" id="ARBA00022722"/>
    </source>
</evidence>
<dbReference type="OrthoDB" id="1920326at2759"/>
<organism evidence="4 5">
    <name type="scientific">Nyssa sinensis</name>
    <dbReference type="NCBI Taxonomy" id="561372"/>
    <lineage>
        <taxon>Eukaryota</taxon>
        <taxon>Viridiplantae</taxon>
        <taxon>Streptophyta</taxon>
        <taxon>Embryophyta</taxon>
        <taxon>Tracheophyta</taxon>
        <taxon>Spermatophyta</taxon>
        <taxon>Magnoliopsida</taxon>
        <taxon>eudicotyledons</taxon>
        <taxon>Gunneridae</taxon>
        <taxon>Pentapetalae</taxon>
        <taxon>asterids</taxon>
        <taxon>Cornales</taxon>
        <taxon>Nyssaceae</taxon>
        <taxon>Nyssa</taxon>
    </lineage>
</organism>
<evidence type="ECO:0000313" key="5">
    <source>
        <dbReference type="Proteomes" id="UP000325577"/>
    </source>
</evidence>
<dbReference type="Gene3D" id="3.30.420.10">
    <property type="entry name" value="Ribonuclease H-like superfamily/Ribonuclease H"/>
    <property type="match status" value="1"/>
</dbReference>
<feature type="domain" description="3'-5' exonuclease" evidence="3">
    <location>
        <begin position="57"/>
        <end position="199"/>
    </location>
</feature>
<accession>A0A5J4ZH63</accession>
<dbReference type="GO" id="GO:0005634">
    <property type="term" value="C:nucleus"/>
    <property type="evidence" value="ECO:0007669"/>
    <property type="project" value="TreeGrafter"/>
</dbReference>
<keyword evidence="1" id="KW-0540">Nuclease</keyword>
<reference evidence="4 5" key="1">
    <citation type="submission" date="2019-09" db="EMBL/GenBank/DDBJ databases">
        <title>A chromosome-level genome assembly of the Chinese tupelo Nyssa sinensis.</title>
        <authorList>
            <person name="Yang X."/>
            <person name="Kang M."/>
            <person name="Yang Y."/>
            <person name="Xiong H."/>
            <person name="Wang M."/>
            <person name="Zhang Z."/>
            <person name="Wang Z."/>
            <person name="Wu H."/>
            <person name="Ma T."/>
            <person name="Liu J."/>
            <person name="Xi Z."/>
        </authorList>
    </citation>
    <scope>NUCLEOTIDE SEQUENCE [LARGE SCALE GENOMIC DNA]</scope>
    <source>
        <strain evidence="4">J267</strain>
        <tissue evidence="4">Leaf</tissue>
    </source>
</reference>
<dbReference type="GO" id="GO:0008408">
    <property type="term" value="F:3'-5' exonuclease activity"/>
    <property type="evidence" value="ECO:0007669"/>
    <property type="project" value="InterPro"/>
</dbReference>
<dbReference type="GO" id="GO:0006139">
    <property type="term" value="P:nucleobase-containing compound metabolic process"/>
    <property type="evidence" value="ECO:0007669"/>
    <property type="project" value="InterPro"/>
</dbReference>
<dbReference type="PANTHER" id="PTHR13620:SF105">
    <property type="entry name" value="OS01G0737700 PROTEIN"/>
    <property type="match status" value="1"/>
</dbReference>
<dbReference type="Pfam" id="PF01612">
    <property type="entry name" value="DNA_pol_A_exo1"/>
    <property type="match status" value="1"/>
</dbReference>
<dbReference type="InterPro" id="IPR036397">
    <property type="entry name" value="RNaseH_sf"/>
</dbReference>
<dbReference type="InterPro" id="IPR002562">
    <property type="entry name" value="3'-5'_exonuclease_dom"/>
</dbReference>
<dbReference type="AlphaFoldDB" id="A0A5J4ZH63"/>
<dbReference type="EMBL" id="CM018051">
    <property type="protein sequence ID" value="KAA8517379.1"/>
    <property type="molecule type" value="Genomic_DNA"/>
</dbReference>
<gene>
    <name evidence="4" type="ORF">F0562_017672</name>
</gene>
<dbReference type="InterPro" id="IPR012337">
    <property type="entry name" value="RNaseH-like_sf"/>
</dbReference>
<evidence type="ECO:0000259" key="3">
    <source>
        <dbReference type="Pfam" id="PF01612"/>
    </source>
</evidence>
<dbReference type="SUPFAM" id="SSF53098">
    <property type="entry name" value="Ribonuclease H-like"/>
    <property type="match status" value="1"/>
</dbReference>
<evidence type="ECO:0000256" key="2">
    <source>
        <dbReference type="ARBA" id="ARBA00022801"/>
    </source>
</evidence>
<dbReference type="PANTHER" id="PTHR13620">
    <property type="entry name" value="3-5 EXONUCLEASE"/>
    <property type="match status" value="1"/>
</dbReference>
<proteinExistence type="predicted"/>